<dbReference type="Proteomes" id="UP001152759">
    <property type="component" value="Chromosome 1"/>
</dbReference>
<dbReference type="PROSITE" id="PS50195">
    <property type="entry name" value="PX"/>
    <property type="match status" value="1"/>
</dbReference>
<dbReference type="InterPro" id="IPR001683">
    <property type="entry name" value="PX_dom"/>
</dbReference>
<dbReference type="PANTHER" id="PTHR22775:SF3">
    <property type="entry name" value="SORTING NEXIN-13"/>
    <property type="match status" value="1"/>
</dbReference>
<keyword evidence="2" id="KW-1133">Transmembrane helix</keyword>
<dbReference type="InterPro" id="IPR013937">
    <property type="entry name" value="Sorting_nexin_C"/>
</dbReference>
<reference evidence="5" key="1">
    <citation type="submission" date="2021-12" db="EMBL/GenBank/DDBJ databases">
        <authorList>
            <person name="King R."/>
        </authorList>
    </citation>
    <scope>NUCLEOTIDE SEQUENCE</scope>
</reference>
<evidence type="ECO:0000259" key="4">
    <source>
        <dbReference type="PROSITE" id="PS51207"/>
    </source>
</evidence>
<proteinExistence type="inferred from homology"/>
<evidence type="ECO:0000256" key="1">
    <source>
        <dbReference type="ARBA" id="ARBA00010883"/>
    </source>
</evidence>
<keyword evidence="6" id="KW-1185">Reference proteome</keyword>
<dbReference type="Pfam" id="PF00615">
    <property type="entry name" value="RGS"/>
    <property type="match status" value="1"/>
</dbReference>
<organism evidence="5 6">
    <name type="scientific">Bemisia tabaci</name>
    <name type="common">Sweetpotato whitefly</name>
    <name type="synonym">Aleurodes tabaci</name>
    <dbReference type="NCBI Taxonomy" id="7038"/>
    <lineage>
        <taxon>Eukaryota</taxon>
        <taxon>Metazoa</taxon>
        <taxon>Ecdysozoa</taxon>
        <taxon>Arthropoda</taxon>
        <taxon>Hexapoda</taxon>
        <taxon>Insecta</taxon>
        <taxon>Pterygota</taxon>
        <taxon>Neoptera</taxon>
        <taxon>Paraneoptera</taxon>
        <taxon>Hemiptera</taxon>
        <taxon>Sternorrhyncha</taxon>
        <taxon>Aleyrodoidea</taxon>
        <taxon>Aleyrodidae</taxon>
        <taxon>Aleyrodinae</taxon>
        <taxon>Bemisia</taxon>
    </lineage>
</organism>
<feature type="transmembrane region" description="Helical" evidence="2">
    <location>
        <begin position="32"/>
        <end position="48"/>
    </location>
</feature>
<name>A0A9N9ZZL1_BEMTA</name>
<dbReference type="SMART" id="SM00312">
    <property type="entry name" value="PX"/>
    <property type="match status" value="1"/>
</dbReference>
<dbReference type="PROSITE" id="PS51207">
    <property type="entry name" value="PXA"/>
    <property type="match status" value="1"/>
</dbReference>
<dbReference type="Gene3D" id="3.30.1520.10">
    <property type="entry name" value="Phox-like domain"/>
    <property type="match status" value="1"/>
</dbReference>
<evidence type="ECO:0000313" key="6">
    <source>
        <dbReference type="Proteomes" id="UP001152759"/>
    </source>
</evidence>
<evidence type="ECO:0000256" key="2">
    <source>
        <dbReference type="SAM" id="Phobius"/>
    </source>
</evidence>
<feature type="domain" description="PXA" evidence="4">
    <location>
        <begin position="99"/>
        <end position="286"/>
    </location>
</feature>
<dbReference type="KEGG" id="btab:109041229"/>
<dbReference type="GO" id="GO:0035091">
    <property type="term" value="F:phosphatidylinositol binding"/>
    <property type="evidence" value="ECO:0007669"/>
    <property type="project" value="InterPro"/>
</dbReference>
<comment type="similarity">
    <text evidence="1">Belongs to the sorting nexin family.</text>
</comment>
<dbReference type="Pfam" id="PF08628">
    <property type="entry name" value="Nexin_C"/>
    <property type="match status" value="1"/>
</dbReference>
<dbReference type="InterPro" id="IPR016137">
    <property type="entry name" value="RGS"/>
</dbReference>
<dbReference type="Pfam" id="PF00787">
    <property type="entry name" value="PX"/>
    <property type="match status" value="1"/>
</dbReference>
<dbReference type="SMART" id="SM00315">
    <property type="entry name" value="RGS"/>
    <property type="match status" value="1"/>
</dbReference>
<dbReference type="SMART" id="SM00313">
    <property type="entry name" value="PXA"/>
    <property type="match status" value="1"/>
</dbReference>
<evidence type="ECO:0000259" key="3">
    <source>
        <dbReference type="PROSITE" id="PS50195"/>
    </source>
</evidence>
<dbReference type="Pfam" id="PF02194">
    <property type="entry name" value="PXA"/>
    <property type="match status" value="1"/>
</dbReference>
<evidence type="ECO:0000313" key="5">
    <source>
        <dbReference type="EMBL" id="CAH0381134.1"/>
    </source>
</evidence>
<gene>
    <name evidence="5" type="ORF">BEMITA_LOCUS812</name>
</gene>
<dbReference type="SUPFAM" id="SSF64268">
    <property type="entry name" value="PX domain"/>
    <property type="match status" value="1"/>
</dbReference>
<dbReference type="PANTHER" id="PTHR22775">
    <property type="entry name" value="SORTING NEXIN"/>
    <property type="match status" value="1"/>
</dbReference>
<dbReference type="InterPro" id="IPR036871">
    <property type="entry name" value="PX_dom_sf"/>
</dbReference>
<protein>
    <recommendedName>
        <fullName evidence="7">Sorting nexin 13</fullName>
    </recommendedName>
</protein>
<feature type="domain" description="PX" evidence="3">
    <location>
        <begin position="614"/>
        <end position="736"/>
    </location>
</feature>
<accession>A0A9N9ZZL1</accession>
<dbReference type="InterPro" id="IPR003114">
    <property type="entry name" value="Phox_assoc"/>
</dbReference>
<keyword evidence="2" id="KW-0812">Transmembrane</keyword>
<evidence type="ECO:0008006" key="7">
    <source>
        <dbReference type="Google" id="ProtNLM"/>
    </source>
</evidence>
<dbReference type="SUPFAM" id="SSF48097">
    <property type="entry name" value="Regulator of G-protein signaling, RGS"/>
    <property type="match status" value="1"/>
</dbReference>
<dbReference type="AlphaFoldDB" id="A0A9N9ZZL1"/>
<dbReference type="InterPro" id="IPR036305">
    <property type="entry name" value="RGS_sf"/>
</dbReference>
<dbReference type="EMBL" id="OU963862">
    <property type="protein sequence ID" value="CAH0381134.1"/>
    <property type="molecule type" value="Genomic_DNA"/>
</dbReference>
<sequence length="991" mass="113023">MSFGKKLGWLGLTAALCVSTFGAFYCFLVLLGAILFVVGALGMTYIFVEEKMDSYSRRQYSTSYSSNGALFPIEGCDQELLESFKKKSPRRSNKPITGQFVIDKELDDIISLVMRDYVHSWYDNISTDSEFPAALRLCINRTLTRIASRVSEIDWTPYFTARLVDDAASHLRLFRQARTKMKTKYHDTCKCPELESIFFDLELMMEQNQVCRDHICLDEQSEKGYLQQVSEKILELFAPEEDYNCQTVRLLTREILVNAVLLPLVSKLSDPDFINQIVVFVCKRFPVSSDNFLTILRTTDNIDELHATKEMLTKEIADLKSCEADGEAGYVLRNVLNNLMYRDRTIDERVSQLQKEQLCVPELPSSHSEVPKLSANPRMFSLPLDVILKNNVALTYFIDYMSSIGAGSYLFFLLNIEGWRTSAEQQLSDIKLIKMVQLNNAEIGQDLSGTEATSDLKSETVSQDEEQICNHIREAASSIFTQFLSESASTKLKIDPVLVEQLWAKICSQPPDETWFDNVQAAILKELQTDENYLNGFRGSQSYIKLLSDLELFHHKEEDLLSSDSTSLSDNTSVASLPFDSIKEFGPDDFLMVQSDDSLSTSSVPSRINRSADFILQAEIVETGVAQGKGKTFGIYDVSVVKCYQTIGEQENWHVFRRYSDFYELHKKVTSNFHDLGKLTFPSKKAFHNIDRSVLEKRMRMLNSYLKILLQPKLLASRQQLKVLLLEFFEQGAYDRRVTDSNLTRTLDTVMVPFKESMKTMGQAVKTVPDNLMVRVDGFVDNISRVFSTNGPDANCEEATKVGALLDLESDENIPLRILLLLMTEIFELKSRNQWLRRRFVILLRQILRTMLGDVVNKKIVDFVSTLLDPQQIAEYLRTLKESWWPNDKKRRPSPPRDDAAKMRTRVSAKAALLASLSDEFKHLLGSETSRQGIMLVFSSFQEPVLNRRLVYVLLEGLLITLLPSMSGIFTQIHASSPRVIKTHKMNKVSR</sequence>
<dbReference type="GO" id="GO:0005769">
    <property type="term" value="C:early endosome"/>
    <property type="evidence" value="ECO:0007669"/>
    <property type="project" value="TreeGrafter"/>
</dbReference>
<keyword evidence="2" id="KW-0472">Membrane</keyword>
<dbReference type="Gene3D" id="1.10.167.10">
    <property type="entry name" value="Regulator of G-protein Signalling 4, domain 2"/>
    <property type="match status" value="1"/>
</dbReference>
<dbReference type="InterPro" id="IPR044926">
    <property type="entry name" value="RGS_subdomain_2"/>
</dbReference>